<dbReference type="PROSITE" id="PS00794">
    <property type="entry name" value="HPPK"/>
    <property type="match status" value="1"/>
</dbReference>
<keyword evidence="7 14" id="KW-0418">Kinase</keyword>
<dbReference type="PANTHER" id="PTHR43071:SF1">
    <property type="entry name" value="2-AMINO-4-HYDROXY-6-HYDROXYMETHYLDIHYDROPTERIDINE PYROPHOSPHOKINASE"/>
    <property type="match status" value="1"/>
</dbReference>
<dbReference type="GO" id="GO:0005524">
    <property type="term" value="F:ATP binding"/>
    <property type="evidence" value="ECO:0007669"/>
    <property type="project" value="UniProtKB-KW"/>
</dbReference>
<comment type="pathway">
    <text evidence="1">Cofactor biosynthesis; tetrahydrofolate biosynthesis; 2-amino-4-hydroxy-6-hydroxymethyl-7,8-dihydropteridine diphosphate from 7,8-dihydroneopterin triphosphate: step 4/4.</text>
</comment>
<evidence type="ECO:0000256" key="11">
    <source>
        <dbReference type="ARBA" id="ARBA00029766"/>
    </source>
</evidence>
<dbReference type="InterPro" id="IPR000550">
    <property type="entry name" value="Hppk"/>
</dbReference>
<dbReference type="Proteomes" id="UP000257067">
    <property type="component" value="Unassembled WGS sequence"/>
</dbReference>
<evidence type="ECO:0000256" key="4">
    <source>
        <dbReference type="ARBA" id="ARBA00016218"/>
    </source>
</evidence>
<keyword evidence="6" id="KW-0547">Nucleotide-binding</keyword>
<dbReference type="GO" id="GO:0003848">
    <property type="term" value="F:2-amino-4-hydroxy-6-hydroxymethyldihydropteridine diphosphokinase activity"/>
    <property type="evidence" value="ECO:0007669"/>
    <property type="project" value="UniProtKB-EC"/>
</dbReference>
<sequence>MRKLYCTSYFPYTSKKPFIYRNKVLLGIGGNLGDCIKRFCALFKQIQSHPRLSILSTSPIYRNPPFGYTEQNDFYNATIELSTNLSLIELFSIVFYWERRWGRLRKREFKNAPRTLDIDILWFNQAKIKRPYLTIPHPYWQERESVLVPLSLQNIV</sequence>
<keyword evidence="8" id="KW-0067">ATP-binding</keyword>
<evidence type="ECO:0000256" key="5">
    <source>
        <dbReference type="ARBA" id="ARBA00022679"/>
    </source>
</evidence>
<dbReference type="GO" id="GO:0046654">
    <property type="term" value="P:tetrahydrofolate biosynthetic process"/>
    <property type="evidence" value="ECO:0007669"/>
    <property type="project" value="UniProtKB-UniPathway"/>
</dbReference>
<dbReference type="AlphaFoldDB" id="A0A3D8IV69"/>
<dbReference type="EC" id="2.7.6.3" evidence="3"/>
<evidence type="ECO:0000256" key="12">
    <source>
        <dbReference type="ARBA" id="ARBA00033413"/>
    </source>
</evidence>
<dbReference type="GO" id="GO:0016301">
    <property type="term" value="F:kinase activity"/>
    <property type="evidence" value="ECO:0007669"/>
    <property type="project" value="UniProtKB-KW"/>
</dbReference>
<dbReference type="CDD" id="cd00483">
    <property type="entry name" value="HPPK"/>
    <property type="match status" value="1"/>
</dbReference>
<evidence type="ECO:0000256" key="8">
    <source>
        <dbReference type="ARBA" id="ARBA00022840"/>
    </source>
</evidence>
<comment type="function">
    <text evidence="10">Catalyzes the transfer of pyrophosphate from adenosine triphosphate (ATP) to 6-hydroxymethyl-7,8-dihydropterin, an enzymatic step in folate biosynthesis pathway.</text>
</comment>
<keyword evidence="9" id="KW-0289">Folate biosynthesis</keyword>
<reference evidence="14 15" key="1">
    <citation type="submission" date="2018-04" db="EMBL/GenBank/DDBJ databases">
        <title>Novel Campyloabacter and Helicobacter Species and Strains.</title>
        <authorList>
            <person name="Mannion A.J."/>
            <person name="Shen Z."/>
            <person name="Fox J.G."/>
        </authorList>
    </citation>
    <scope>NUCLEOTIDE SEQUENCE [LARGE SCALE GENOMIC DNA]</scope>
    <source>
        <strain evidence="14 15">ATCC 700242</strain>
    </source>
</reference>
<evidence type="ECO:0000256" key="7">
    <source>
        <dbReference type="ARBA" id="ARBA00022777"/>
    </source>
</evidence>
<keyword evidence="5" id="KW-0808">Transferase</keyword>
<dbReference type="InterPro" id="IPR035907">
    <property type="entry name" value="Hppk_sf"/>
</dbReference>
<dbReference type="NCBIfam" id="TIGR01498">
    <property type="entry name" value="folK"/>
    <property type="match status" value="1"/>
</dbReference>
<accession>A0A3D8IV69</accession>
<dbReference type="PANTHER" id="PTHR43071">
    <property type="entry name" value="2-AMINO-4-HYDROXY-6-HYDROXYMETHYLDIHYDROPTERIDINE PYROPHOSPHOKINASE"/>
    <property type="match status" value="1"/>
</dbReference>
<comment type="caution">
    <text evidence="14">The sequence shown here is derived from an EMBL/GenBank/DDBJ whole genome shotgun (WGS) entry which is preliminary data.</text>
</comment>
<organism evidence="14 15">
    <name type="scientific">Helicobacter cholecystus</name>
    <dbReference type="NCBI Taxonomy" id="45498"/>
    <lineage>
        <taxon>Bacteria</taxon>
        <taxon>Pseudomonadati</taxon>
        <taxon>Campylobacterota</taxon>
        <taxon>Epsilonproteobacteria</taxon>
        <taxon>Campylobacterales</taxon>
        <taxon>Helicobacteraceae</taxon>
        <taxon>Helicobacter</taxon>
    </lineage>
</organism>
<name>A0A3D8IV69_9HELI</name>
<comment type="similarity">
    <text evidence="2">Belongs to the HPPK family.</text>
</comment>
<protein>
    <recommendedName>
        <fullName evidence="4">2-amino-4-hydroxy-6-hydroxymethyldihydropteridine pyrophosphokinase</fullName>
        <ecNumber evidence="3">2.7.6.3</ecNumber>
    </recommendedName>
    <alternativeName>
        <fullName evidence="11">6-hydroxymethyl-7,8-dihydropterin pyrophosphokinase</fullName>
    </alternativeName>
    <alternativeName>
        <fullName evidence="12">7,8-dihydro-6-hydroxymethylpterin-pyrophosphokinase</fullName>
    </alternativeName>
</protein>
<proteinExistence type="inferred from homology"/>
<evidence type="ECO:0000256" key="1">
    <source>
        <dbReference type="ARBA" id="ARBA00005051"/>
    </source>
</evidence>
<evidence type="ECO:0000256" key="3">
    <source>
        <dbReference type="ARBA" id="ARBA00013253"/>
    </source>
</evidence>
<dbReference type="GO" id="GO:0046656">
    <property type="term" value="P:folic acid biosynthetic process"/>
    <property type="evidence" value="ECO:0007669"/>
    <property type="project" value="UniProtKB-KW"/>
</dbReference>
<evidence type="ECO:0000256" key="10">
    <source>
        <dbReference type="ARBA" id="ARBA00029409"/>
    </source>
</evidence>
<keyword evidence="15" id="KW-1185">Reference proteome</keyword>
<dbReference type="OrthoDB" id="9808041at2"/>
<dbReference type="SUPFAM" id="SSF55083">
    <property type="entry name" value="6-hydroxymethyl-7,8-dihydropterin pyrophosphokinase, HPPK"/>
    <property type="match status" value="1"/>
</dbReference>
<dbReference type="Gene3D" id="3.30.70.560">
    <property type="entry name" value="7,8-Dihydro-6-hydroxymethylpterin-pyrophosphokinase HPPK"/>
    <property type="match status" value="1"/>
</dbReference>
<evidence type="ECO:0000256" key="2">
    <source>
        <dbReference type="ARBA" id="ARBA00005810"/>
    </source>
</evidence>
<dbReference type="Pfam" id="PF01288">
    <property type="entry name" value="HPPK"/>
    <property type="match status" value="1"/>
</dbReference>
<evidence type="ECO:0000259" key="13">
    <source>
        <dbReference type="PROSITE" id="PS00794"/>
    </source>
</evidence>
<evidence type="ECO:0000256" key="9">
    <source>
        <dbReference type="ARBA" id="ARBA00022909"/>
    </source>
</evidence>
<feature type="domain" description="7,8-dihydro-6-hydroxymethylpterin-pyrophosphokinase" evidence="13">
    <location>
        <begin position="110"/>
        <end position="121"/>
    </location>
</feature>
<evidence type="ECO:0000313" key="15">
    <source>
        <dbReference type="Proteomes" id="UP000257067"/>
    </source>
</evidence>
<dbReference type="RefSeq" id="WP_104724845.1">
    <property type="nucleotide sequence ID" value="NZ_FZNE01000009.1"/>
</dbReference>
<evidence type="ECO:0000313" key="14">
    <source>
        <dbReference type="EMBL" id="RDU68903.1"/>
    </source>
</evidence>
<dbReference type="EMBL" id="NXLU01000005">
    <property type="protein sequence ID" value="RDU68903.1"/>
    <property type="molecule type" value="Genomic_DNA"/>
</dbReference>
<evidence type="ECO:0000256" key="6">
    <source>
        <dbReference type="ARBA" id="ARBA00022741"/>
    </source>
</evidence>
<dbReference type="UniPathway" id="UPA00077">
    <property type="reaction ID" value="UER00155"/>
</dbReference>
<gene>
    <name evidence="14" type="primary">folK</name>
    <name evidence="14" type="ORF">CQA62_04665</name>
</gene>